<feature type="transmembrane region" description="Helical" evidence="6">
    <location>
        <begin position="311"/>
        <end position="331"/>
    </location>
</feature>
<comment type="subcellular location">
    <subcellularLocation>
        <location evidence="1">Membrane</location>
        <topology evidence="1">Multi-pass membrane protein</topology>
    </subcellularLocation>
</comment>
<dbReference type="PANTHER" id="PTHR23507:SF1">
    <property type="entry name" value="FI18259P1-RELATED"/>
    <property type="match status" value="1"/>
</dbReference>
<feature type="transmembrane region" description="Helical" evidence="6">
    <location>
        <begin position="503"/>
        <end position="522"/>
    </location>
</feature>
<dbReference type="GO" id="GO:0022857">
    <property type="term" value="F:transmembrane transporter activity"/>
    <property type="evidence" value="ECO:0007669"/>
    <property type="project" value="InterPro"/>
</dbReference>
<evidence type="ECO:0000256" key="5">
    <source>
        <dbReference type="SAM" id="MobiDB-lite"/>
    </source>
</evidence>
<evidence type="ECO:0000313" key="8">
    <source>
        <dbReference type="Proteomes" id="UP000077266"/>
    </source>
</evidence>
<evidence type="ECO:0000256" key="3">
    <source>
        <dbReference type="ARBA" id="ARBA00022989"/>
    </source>
</evidence>
<dbReference type="FunCoup" id="A0A165GZH7">
    <property type="interactions" value="27"/>
</dbReference>
<protein>
    <submittedName>
        <fullName evidence="7">MFS general substrate transporter</fullName>
    </submittedName>
</protein>
<feature type="region of interest" description="Disordered" evidence="5">
    <location>
        <begin position="477"/>
        <end position="497"/>
    </location>
</feature>
<dbReference type="EMBL" id="KV426032">
    <property type="protein sequence ID" value="KZV91227.1"/>
    <property type="molecule type" value="Genomic_DNA"/>
</dbReference>
<dbReference type="Gene3D" id="1.20.1250.20">
    <property type="entry name" value="MFS general substrate transporter like domains"/>
    <property type="match status" value="1"/>
</dbReference>
<feature type="transmembrane region" description="Helical" evidence="6">
    <location>
        <begin position="597"/>
        <end position="616"/>
    </location>
</feature>
<keyword evidence="4 6" id="KW-0472">Membrane</keyword>
<evidence type="ECO:0000313" key="7">
    <source>
        <dbReference type="EMBL" id="KZV91227.1"/>
    </source>
</evidence>
<dbReference type="Pfam" id="PF07690">
    <property type="entry name" value="MFS_1"/>
    <property type="match status" value="1"/>
</dbReference>
<gene>
    <name evidence="7" type="ORF">EXIGLDRAFT_837267</name>
</gene>
<proteinExistence type="predicted"/>
<dbReference type="InParanoid" id="A0A165GZH7"/>
<feature type="compositionally biased region" description="Polar residues" evidence="5">
    <location>
        <begin position="484"/>
        <end position="494"/>
    </location>
</feature>
<dbReference type="GO" id="GO:0016020">
    <property type="term" value="C:membrane"/>
    <property type="evidence" value="ECO:0007669"/>
    <property type="project" value="UniProtKB-SubCell"/>
</dbReference>
<reference evidence="7 8" key="1">
    <citation type="journal article" date="2016" name="Mol. Biol. Evol.">
        <title>Comparative Genomics of Early-Diverging Mushroom-Forming Fungi Provides Insights into the Origins of Lignocellulose Decay Capabilities.</title>
        <authorList>
            <person name="Nagy L.G."/>
            <person name="Riley R."/>
            <person name="Tritt A."/>
            <person name="Adam C."/>
            <person name="Daum C."/>
            <person name="Floudas D."/>
            <person name="Sun H."/>
            <person name="Yadav J.S."/>
            <person name="Pangilinan J."/>
            <person name="Larsson K.H."/>
            <person name="Matsuura K."/>
            <person name="Barry K."/>
            <person name="Labutti K."/>
            <person name="Kuo R."/>
            <person name="Ohm R.A."/>
            <person name="Bhattacharya S.S."/>
            <person name="Shirouzu T."/>
            <person name="Yoshinaga Y."/>
            <person name="Martin F.M."/>
            <person name="Grigoriev I.V."/>
            <person name="Hibbett D.S."/>
        </authorList>
    </citation>
    <scope>NUCLEOTIDE SEQUENCE [LARGE SCALE GENOMIC DNA]</scope>
    <source>
        <strain evidence="7 8">HHB12029</strain>
    </source>
</reference>
<feature type="transmembrane region" description="Helical" evidence="6">
    <location>
        <begin position="177"/>
        <end position="200"/>
    </location>
</feature>
<feature type="transmembrane region" description="Helical" evidence="6">
    <location>
        <begin position="440"/>
        <end position="463"/>
    </location>
</feature>
<evidence type="ECO:0000256" key="4">
    <source>
        <dbReference type="ARBA" id="ARBA00023136"/>
    </source>
</evidence>
<feature type="transmembrane region" description="Helical" evidence="6">
    <location>
        <begin position="243"/>
        <end position="264"/>
    </location>
</feature>
<feature type="transmembrane region" description="Helical" evidence="6">
    <location>
        <begin position="528"/>
        <end position="552"/>
    </location>
</feature>
<sequence length="628" mass="67190">MSSAPASTALPHHEDGLVVAGPLDATAALAVPLYYPTPERIEELESETSPLLPAPSARRPWWKRPSIWWALPLSTLRMSTITMQLPAQIDVLTRMACRVHRPDIAIELGLPLLNVNDAPSAQSITSSTYQPIALSDILPGFARLSFDVSAVKSSNDSAPHERTPAQLCAKDPTVKKAVASILTVLTSTGGILTMITTGWWGQRSDMWGRTTVLTVAVVAMAAGELNMLLVAHFGDLLPGTSYWWLFPGSIILGILGGGSGTPSLQAYLSDVAEPSATAGVFSIWGGTTFAATAIGPIFGGELIKWTGTSLSVYYFSFAVNLFLFVLWAFIVPESLNPSIRKANRDKYDESRRKYEEARPKLTGPLMRLAWCLNPAPLLELVTPLSICLPRLRDPSDRSKGYDWNLTFAALAYTCLVIGGGGTVFIVQFMQFEFGWGAVQLGYWAGVLGLVRAVYLLFVLPAIFTWARPKTPAIVLPGPEEQLHGSESSASASRPQTPPSLDLAVVRLSLVGDALTFFAMVAATSLRQFVAFSMGLALGAGLAPAFMSLALALSPNGAAEAGKLFGAFGVLTSLGAEVLGQWVVGAIFIATIEVWPRAFLFTSAVLLALAFSITLLIRLPRAASTPNTP</sequence>
<keyword evidence="3 6" id="KW-1133">Transmembrane helix</keyword>
<dbReference type="PANTHER" id="PTHR23507">
    <property type="entry name" value="ZGC:174356"/>
    <property type="match status" value="1"/>
</dbReference>
<evidence type="ECO:0000256" key="6">
    <source>
        <dbReference type="SAM" id="Phobius"/>
    </source>
</evidence>
<dbReference type="SUPFAM" id="SSF103473">
    <property type="entry name" value="MFS general substrate transporter"/>
    <property type="match status" value="1"/>
</dbReference>
<dbReference type="OrthoDB" id="3026777at2759"/>
<feature type="transmembrane region" description="Helical" evidence="6">
    <location>
        <begin position="564"/>
        <end position="591"/>
    </location>
</feature>
<dbReference type="AlphaFoldDB" id="A0A165GZH7"/>
<keyword evidence="8" id="KW-1185">Reference proteome</keyword>
<dbReference type="Proteomes" id="UP000077266">
    <property type="component" value="Unassembled WGS sequence"/>
</dbReference>
<feature type="transmembrane region" description="Helical" evidence="6">
    <location>
        <begin position="405"/>
        <end position="428"/>
    </location>
</feature>
<accession>A0A165GZH7</accession>
<feature type="transmembrane region" description="Helical" evidence="6">
    <location>
        <begin position="212"/>
        <end position="231"/>
    </location>
</feature>
<evidence type="ECO:0000256" key="2">
    <source>
        <dbReference type="ARBA" id="ARBA00022692"/>
    </source>
</evidence>
<organism evidence="7 8">
    <name type="scientific">Exidia glandulosa HHB12029</name>
    <dbReference type="NCBI Taxonomy" id="1314781"/>
    <lineage>
        <taxon>Eukaryota</taxon>
        <taxon>Fungi</taxon>
        <taxon>Dikarya</taxon>
        <taxon>Basidiomycota</taxon>
        <taxon>Agaricomycotina</taxon>
        <taxon>Agaricomycetes</taxon>
        <taxon>Auriculariales</taxon>
        <taxon>Exidiaceae</taxon>
        <taxon>Exidia</taxon>
    </lineage>
</organism>
<dbReference type="InterPro" id="IPR011701">
    <property type="entry name" value="MFS"/>
</dbReference>
<dbReference type="InterPro" id="IPR036259">
    <property type="entry name" value="MFS_trans_sf"/>
</dbReference>
<feature type="transmembrane region" description="Helical" evidence="6">
    <location>
        <begin position="276"/>
        <end position="299"/>
    </location>
</feature>
<name>A0A165GZH7_EXIGL</name>
<keyword evidence="2 6" id="KW-0812">Transmembrane</keyword>
<evidence type="ECO:0000256" key="1">
    <source>
        <dbReference type="ARBA" id="ARBA00004141"/>
    </source>
</evidence>